<keyword evidence="10" id="KW-1185">Reference proteome</keyword>
<dbReference type="RefSeq" id="WP_324618551.1">
    <property type="nucleotide sequence ID" value="NZ_JAYKOT010000001.1"/>
</dbReference>
<comment type="similarity">
    <text evidence="5">Belongs to the trans-sulfuration enzymes family. MetZ subfamily.</text>
</comment>
<dbReference type="GO" id="GO:0006535">
    <property type="term" value="P:cysteine biosynthetic process from serine"/>
    <property type="evidence" value="ECO:0007669"/>
    <property type="project" value="TreeGrafter"/>
</dbReference>
<evidence type="ECO:0000256" key="4">
    <source>
        <dbReference type="ARBA" id="ARBA00022898"/>
    </source>
</evidence>
<evidence type="ECO:0000313" key="9">
    <source>
        <dbReference type="EMBL" id="MEB3428465.1"/>
    </source>
</evidence>
<evidence type="ECO:0000256" key="1">
    <source>
        <dbReference type="ARBA" id="ARBA00001933"/>
    </source>
</evidence>
<evidence type="ECO:0000256" key="6">
    <source>
        <dbReference type="ARBA" id="ARBA00071157"/>
    </source>
</evidence>
<dbReference type="GO" id="GO:0030170">
    <property type="term" value="F:pyridoxal phosphate binding"/>
    <property type="evidence" value="ECO:0007669"/>
    <property type="project" value="InterPro"/>
</dbReference>
<dbReference type="GO" id="GO:0003961">
    <property type="term" value="F:O-acetylhomoserine aminocarboxypropyltransferase activity"/>
    <property type="evidence" value="ECO:0007669"/>
    <property type="project" value="TreeGrafter"/>
</dbReference>
<dbReference type="GO" id="GO:0005737">
    <property type="term" value="C:cytoplasm"/>
    <property type="evidence" value="ECO:0007669"/>
    <property type="project" value="TreeGrafter"/>
</dbReference>
<proteinExistence type="inferred from homology"/>
<evidence type="ECO:0000256" key="5">
    <source>
        <dbReference type="ARBA" id="ARBA00060995"/>
    </source>
</evidence>
<dbReference type="GO" id="GO:0071269">
    <property type="term" value="P:L-homocysteine biosynthetic process"/>
    <property type="evidence" value="ECO:0007669"/>
    <property type="project" value="TreeGrafter"/>
</dbReference>
<dbReference type="Gene3D" id="3.40.640.10">
    <property type="entry name" value="Type I PLP-dependent aspartate aminotransferase-like (Major domain)"/>
    <property type="match status" value="1"/>
</dbReference>
<comment type="caution">
    <text evidence="9">The sequence shown here is derived from an EMBL/GenBank/DDBJ whole genome shotgun (WGS) entry which is preliminary data.</text>
</comment>
<comment type="cofactor">
    <cofactor evidence="1 8">
        <name>pyridoxal 5'-phosphate</name>
        <dbReference type="ChEBI" id="CHEBI:597326"/>
    </cofactor>
</comment>
<dbReference type="EMBL" id="JAYKOT010000001">
    <property type="protein sequence ID" value="MEB3428465.1"/>
    <property type="molecule type" value="Genomic_DNA"/>
</dbReference>
<gene>
    <name evidence="9" type="ORF">VLK81_00130</name>
</gene>
<organism evidence="9 10">
    <name type="scientific">Citroniella saccharovorans</name>
    <dbReference type="NCBI Taxonomy" id="2053367"/>
    <lineage>
        <taxon>Bacteria</taxon>
        <taxon>Bacillati</taxon>
        <taxon>Bacillota</taxon>
        <taxon>Tissierellia</taxon>
        <taxon>Tissierellales</taxon>
        <taxon>Peptoniphilaceae</taxon>
        <taxon>Citroniella</taxon>
    </lineage>
</organism>
<dbReference type="AlphaFoldDB" id="A0AAW9MVF0"/>
<accession>A0AAW9MVF0</accession>
<dbReference type="GO" id="GO:0019346">
    <property type="term" value="P:transsulfuration"/>
    <property type="evidence" value="ECO:0007669"/>
    <property type="project" value="InterPro"/>
</dbReference>
<dbReference type="SUPFAM" id="SSF53383">
    <property type="entry name" value="PLP-dependent transferases"/>
    <property type="match status" value="1"/>
</dbReference>
<dbReference type="InterPro" id="IPR000277">
    <property type="entry name" value="Cys/Met-Metab_PyrdxlP-dep_enz"/>
</dbReference>
<reference evidence="9 10" key="1">
    <citation type="submission" date="2024-01" db="EMBL/GenBank/DDBJ databases">
        <title>Complete genome sequence of Citroniella saccharovorans strain M6.X9, isolated from human fecal sample.</title>
        <authorList>
            <person name="Cheng G."/>
            <person name="Westerholm M."/>
            <person name="Schnurer A."/>
        </authorList>
    </citation>
    <scope>NUCLEOTIDE SEQUENCE [LARGE SCALE GENOMIC DNA]</scope>
    <source>
        <strain evidence="9 10">DSM 29873</strain>
    </source>
</reference>
<sequence length="426" mass="46762">MNERKYDLETICANGGYSPKNAEARICPIVQSTTFKYDSSDAVGDLFDLKAEGHMYSRISNPTVEVLEKKIAALEGGLGAVATSSGQSANLISILTIAEAGDSIIAASNLYGGTYTLFSSTLKKFGINTIFIPLNDEKALEEAIKAGGKLFFAESLSNPSVEVLDIEKAARICHKYNIPLIVDNTFPSPVLLRPFEFGADIVTHSTTKYIDGHATSVGGIIVDSGKFNWEKNGYKSISDKDPAYHGLSYTETFKEKAYITKARVCFIRDLGNPMNPFNAFLTNLGLETLHLRMRKHSDNALKIAKFLESHEKVEWVNYPGLESSPYYELSKKYLKNGASGVISFGIKGGLEASKKWIDSLNLISLVVHVGDLRSSALHPASMTHRQLSSEALEKAGIKENSIRLSIGIENTDDLIRDLKEAFEKIE</sequence>
<comment type="subunit">
    <text evidence="2">Homotetramer.</text>
</comment>
<dbReference type="InterPro" id="IPR015422">
    <property type="entry name" value="PyrdxlP-dep_Trfase_small"/>
</dbReference>
<keyword evidence="4 7" id="KW-0663">Pyridoxal phosphate</keyword>
<dbReference type="GO" id="GO:0004124">
    <property type="term" value="F:cysteine synthase activity"/>
    <property type="evidence" value="ECO:0007669"/>
    <property type="project" value="TreeGrafter"/>
</dbReference>
<dbReference type="Gene3D" id="3.90.1150.10">
    <property type="entry name" value="Aspartate Aminotransferase, domain 1"/>
    <property type="match status" value="1"/>
</dbReference>
<protein>
    <recommendedName>
        <fullName evidence="6">O-succinylhomoserine sulfhydrylase</fullName>
    </recommendedName>
</protein>
<keyword evidence="3" id="KW-0808">Transferase</keyword>
<evidence type="ECO:0000256" key="2">
    <source>
        <dbReference type="ARBA" id="ARBA00011881"/>
    </source>
</evidence>
<dbReference type="PANTHER" id="PTHR43797:SF3">
    <property type="entry name" value="O-ACETYLHOMOSERINE SULFHYDRYLASE"/>
    <property type="match status" value="1"/>
</dbReference>
<feature type="modified residue" description="N6-(pyridoxal phosphate)lysine" evidence="7">
    <location>
        <position position="208"/>
    </location>
</feature>
<dbReference type="FunFam" id="3.40.640.10:FF:000035">
    <property type="entry name" value="O-succinylhomoserine sulfhydrylase"/>
    <property type="match status" value="1"/>
</dbReference>
<dbReference type="InterPro" id="IPR006235">
    <property type="entry name" value="OAc-hSer/O-AcSer_sulfhydrylase"/>
</dbReference>
<evidence type="ECO:0000313" key="10">
    <source>
        <dbReference type="Proteomes" id="UP001357733"/>
    </source>
</evidence>
<dbReference type="FunFam" id="3.90.1150.10:FF:000033">
    <property type="entry name" value="Cystathionine gamma-synthase"/>
    <property type="match status" value="1"/>
</dbReference>
<dbReference type="PIRSF" id="PIRSF001434">
    <property type="entry name" value="CGS"/>
    <property type="match status" value="1"/>
</dbReference>
<dbReference type="CDD" id="cd00614">
    <property type="entry name" value="CGS_like"/>
    <property type="match status" value="1"/>
</dbReference>
<dbReference type="Pfam" id="PF01053">
    <property type="entry name" value="Cys_Met_Meta_PP"/>
    <property type="match status" value="1"/>
</dbReference>
<evidence type="ECO:0000256" key="3">
    <source>
        <dbReference type="ARBA" id="ARBA00022679"/>
    </source>
</evidence>
<evidence type="ECO:0000256" key="8">
    <source>
        <dbReference type="RuleBase" id="RU362118"/>
    </source>
</evidence>
<evidence type="ECO:0000256" key="7">
    <source>
        <dbReference type="PIRSR" id="PIRSR001434-2"/>
    </source>
</evidence>
<dbReference type="InterPro" id="IPR015424">
    <property type="entry name" value="PyrdxlP-dep_Trfase"/>
</dbReference>
<dbReference type="PANTHER" id="PTHR43797">
    <property type="entry name" value="HOMOCYSTEINE/CYSTEINE SYNTHASE"/>
    <property type="match status" value="1"/>
</dbReference>
<dbReference type="NCBIfam" id="TIGR01326">
    <property type="entry name" value="OAH_OAS_sulfhy"/>
    <property type="match status" value="1"/>
</dbReference>
<name>A0AAW9MVF0_9FIRM</name>
<dbReference type="InterPro" id="IPR015421">
    <property type="entry name" value="PyrdxlP-dep_Trfase_major"/>
</dbReference>
<dbReference type="Proteomes" id="UP001357733">
    <property type="component" value="Unassembled WGS sequence"/>
</dbReference>